<dbReference type="InterPro" id="IPR036138">
    <property type="entry name" value="PBP_dimer_sf"/>
</dbReference>
<dbReference type="Pfam" id="PF00905">
    <property type="entry name" value="Transpeptidase"/>
    <property type="match status" value="1"/>
</dbReference>
<dbReference type="Gene3D" id="3.40.710.10">
    <property type="entry name" value="DD-peptidase/beta-lactamase superfamily"/>
    <property type="match status" value="1"/>
</dbReference>
<dbReference type="InterPro" id="IPR050515">
    <property type="entry name" value="Beta-lactam/transpept"/>
</dbReference>
<evidence type="ECO:0000313" key="11">
    <source>
        <dbReference type="EMBL" id="ASS94812.1"/>
    </source>
</evidence>
<dbReference type="EC" id="3.4.16.4" evidence="4"/>
<organism evidence="11 12">
    <name type="scientific">Peribacillus simplex NBRC 15720 = DSM 1321</name>
    <dbReference type="NCBI Taxonomy" id="1349754"/>
    <lineage>
        <taxon>Bacteria</taxon>
        <taxon>Bacillati</taxon>
        <taxon>Bacillota</taxon>
        <taxon>Bacilli</taxon>
        <taxon>Bacillales</taxon>
        <taxon>Bacillaceae</taxon>
        <taxon>Peribacillus</taxon>
    </lineage>
</organism>
<evidence type="ECO:0000259" key="10">
    <source>
        <dbReference type="Pfam" id="PF05223"/>
    </source>
</evidence>
<comment type="similarity">
    <text evidence="3">Belongs to the transpeptidase family.</text>
</comment>
<evidence type="ECO:0000259" key="8">
    <source>
        <dbReference type="Pfam" id="PF00905"/>
    </source>
</evidence>
<gene>
    <name evidence="11" type="ORF">BS1321_13305</name>
</gene>
<evidence type="ECO:0000313" key="12">
    <source>
        <dbReference type="Proteomes" id="UP000214618"/>
    </source>
</evidence>
<keyword evidence="5" id="KW-0472">Membrane</keyword>
<dbReference type="InterPro" id="IPR005311">
    <property type="entry name" value="PBP_dimer"/>
</dbReference>
<evidence type="ECO:0000256" key="5">
    <source>
        <dbReference type="ARBA" id="ARBA00023136"/>
    </source>
</evidence>
<dbReference type="PROSITE" id="PS51257">
    <property type="entry name" value="PROKAR_LIPOPROTEIN"/>
    <property type="match status" value="1"/>
</dbReference>
<dbReference type="SUPFAM" id="SSF56519">
    <property type="entry name" value="Penicillin binding protein dimerisation domain"/>
    <property type="match status" value="1"/>
</dbReference>
<feature type="domain" description="Penicillin-binding protein dimerisation" evidence="9">
    <location>
        <begin position="158"/>
        <end position="320"/>
    </location>
</feature>
<dbReference type="SUPFAM" id="SSF54427">
    <property type="entry name" value="NTF2-like"/>
    <property type="match status" value="1"/>
</dbReference>
<comment type="pathway">
    <text evidence="2">Cell wall biogenesis; peptidoglycan biosynthesis.</text>
</comment>
<name>A0A223EHV8_9BACI</name>
<dbReference type="Proteomes" id="UP000214618">
    <property type="component" value="Chromosome"/>
</dbReference>
<dbReference type="EMBL" id="CP017704">
    <property type="protein sequence ID" value="ASS94812.1"/>
    <property type="molecule type" value="Genomic_DNA"/>
</dbReference>
<evidence type="ECO:0000256" key="2">
    <source>
        <dbReference type="ARBA" id="ARBA00004752"/>
    </source>
</evidence>
<evidence type="ECO:0000256" key="1">
    <source>
        <dbReference type="ARBA" id="ARBA00004370"/>
    </source>
</evidence>
<dbReference type="InterPro" id="IPR001460">
    <property type="entry name" value="PCN-bd_Tpept"/>
</dbReference>
<dbReference type="Pfam" id="PF03717">
    <property type="entry name" value="PBP_dimer"/>
    <property type="match status" value="1"/>
</dbReference>
<dbReference type="UniPathway" id="UPA00219"/>
<evidence type="ECO:0000259" key="9">
    <source>
        <dbReference type="Pfam" id="PF03717"/>
    </source>
</evidence>
<proteinExistence type="inferred from homology"/>
<dbReference type="Gene3D" id="3.10.450.100">
    <property type="entry name" value="NTF2-like, domain 1"/>
    <property type="match status" value="1"/>
</dbReference>
<accession>A0A223EHV8</accession>
<dbReference type="Gene3D" id="3.90.1310.10">
    <property type="entry name" value="Penicillin-binding protein 2a (Domain 2)"/>
    <property type="match status" value="1"/>
</dbReference>
<dbReference type="Pfam" id="PF05223">
    <property type="entry name" value="MecA_N"/>
    <property type="match status" value="1"/>
</dbReference>
<comment type="catalytic activity">
    <reaction evidence="6">
        <text>Preferential cleavage: (Ac)2-L-Lys-D-Ala-|-D-Ala. Also transpeptidation of peptidyl-alanyl moieties that are N-acyl substituents of D-alanine.</text>
        <dbReference type="EC" id="3.4.16.4"/>
    </reaction>
</comment>
<dbReference type="SUPFAM" id="SSF56601">
    <property type="entry name" value="beta-lactamase/transpeptidase-like"/>
    <property type="match status" value="1"/>
</dbReference>
<dbReference type="GO" id="GO:0046677">
    <property type="term" value="P:response to antibiotic"/>
    <property type="evidence" value="ECO:0007669"/>
    <property type="project" value="InterPro"/>
</dbReference>
<keyword evidence="11" id="KW-0808">Transferase</keyword>
<feature type="domain" description="Penicillin-binding protein transpeptidase" evidence="8">
    <location>
        <begin position="356"/>
        <end position="664"/>
    </location>
</feature>
<feature type="domain" description="NTF2-like N-terminal transpeptidase" evidence="10">
    <location>
        <begin position="28"/>
        <end position="149"/>
    </location>
</feature>
<evidence type="ECO:0000256" key="3">
    <source>
        <dbReference type="ARBA" id="ARBA00007171"/>
    </source>
</evidence>
<sequence>MMKKLALVSSLLLMSVLFLAGCSDEPRPEDRFAAYTKLWNKQDFAKMYEYLSPETKKKISADEFAQRYEKIYTGIEADQLKVNYKQPKEEKDHKDGEKVSLSYTVDMSTMAGAVSSDHKATLVKEGEGEEENWYIKWDESYIFPQLEAGEKVSVESYPAIRGEIVDRNERGLAMNGTVAEVGIVPEKMANESETVKKVAGILNMSTDEVNQKLKQSWVKPSYFVPIKKMSNDNNATLEKLLSIAGVSVNNTEERIYPYKEATAHLIGYVGEASAEDLEKLKGKGYTASDVIGKRGLEEVLEERLKGEPGGKIFIKTEDGEEKVIAEKPAEEGETITLTIDAELQKDIFKQYKNEVGSAAALDPKTGETLALVSSPSFDPNKYIFGITEAEQKALEEDPKKPLLNRFSSTFAPGSTIKAITAAIALENGVDPKESINIQGKTWAKSTWKDHSITRVSDPGVPIDMEKALIYSDNIYFAQKALGLGKEKFTNGLKAFGFDESLNYDYPIKASSIGKIDSEGRLADAGYGQAQVQMSTLHLAMTYSAFLNEGNILAPSLITGDKIEKKIWKENAISADQANQVTKMLTQVVEHPKGSGHGINDLGIKIAAKTGTAEIKASKNADGTENGWFVAMDTEDPELLMAWMIEDVKGRGGSHVAVDHMKPVLKKYLK</sequence>
<dbReference type="AlphaFoldDB" id="A0A223EHV8"/>
<dbReference type="Gene3D" id="3.30.1390.30">
    <property type="entry name" value="Penicillin-binding protein 2a, domain 3"/>
    <property type="match status" value="1"/>
</dbReference>
<dbReference type="InterPro" id="IPR007887">
    <property type="entry name" value="MecA_N"/>
</dbReference>
<protein>
    <recommendedName>
        <fullName evidence="4">serine-type D-Ala-D-Ala carboxypeptidase</fullName>
        <ecNumber evidence="4">3.4.16.4</ecNumber>
    </recommendedName>
</protein>
<evidence type="ECO:0000256" key="4">
    <source>
        <dbReference type="ARBA" id="ARBA00012448"/>
    </source>
</evidence>
<evidence type="ECO:0000256" key="7">
    <source>
        <dbReference type="SAM" id="SignalP"/>
    </source>
</evidence>
<dbReference type="GO" id="GO:0008658">
    <property type="term" value="F:penicillin binding"/>
    <property type="evidence" value="ECO:0007669"/>
    <property type="project" value="InterPro"/>
</dbReference>
<comment type="subcellular location">
    <subcellularLocation>
        <location evidence="1">Membrane</location>
    </subcellularLocation>
</comment>
<dbReference type="PANTHER" id="PTHR30627">
    <property type="entry name" value="PEPTIDOGLYCAN D,D-TRANSPEPTIDASE"/>
    <property type="match status" value="1"/>
</dbReference>
<feature type="signal peptide" evidence="7">
    <location>
        <begin position="1"/>
        <end position="20"/>
    </location>
</feature>
<evidence type="ECO:0000256" key="6">
    <source>
        <dbReference type="ARBA" id="ARBA00034000"/>
    </source>
</evidence>
<dbReference type="GO" id="GO:0071972">
    <property type="term" value="F:peptidoglycan L,D-transpeptidase activity"/>
    <property type="evidence" value="ECO:0007669"/>
    <property type="project" value="TreeGrafter"/>
</dbReference>
<dbReference type="InterPro" id="IPR032710">
    <property type="entry name" value="NTF2-like_dom_sf"/>
</dbReference>
<dbReference type="GO" id="GO:0009002">
    <property type="term" value="F:serine-type D-Ala-D-Ala carboxypeptidase activity"/>
    <property type="evidence" value="ECO:0007669"/>
    <property type="project" value="UniProtKB-EC"/>
</dbReference>
<reference evidence="11 12" key="1">
    <citation type="submission" date="2016-10" db="EMBL/GenBank/DDBJ databases">
        <title>The whole genome sequencing and assembly of Bacillus simplex DSM 1321 strain.</title>
        <authorList>
            <person name="Park M.-K."/>
            <person name="Lee Y.-J."/>
            <person name="Yi H."/>
            <person name="Bahn Y.-S."/>
            <person name="Kim J.F."/>
            <person name="Lee D.-W."/>
        </authorList>
    </citation>
    <scope>NUCLEOTIDE SEQUENCE [LARGE SCALE GENOMIC DNA]</scope>
    <source>
        <strain evidence="11 12">DSM 1321</strain>
    </source>
</reference>
<dbReference type="GO" id="GO:0009252">
    <property type="term" value="P:peptidoglycan biosynthetic process"/>
    <property type="evidence" value="ECO:0007669"/>
    <property type="project" value="UniProtKB-UniPathway"/>
</dbReference>
<dbReference type="InterPro" id="IPR012338">
    <property type="entry name" value="Beta-lactam/transpept-like"/>
</dbReference>
<feature type="chain" id="PRO_5039719895" description="serine-type D-Ala-D-Ala carboxypeptidase" evidence="7">
    <location>
        <begin position="21"/>
        <end position="669"/>
    </location>
</feature>
<dbReference type="GO" id="GO:0005886">
    <property type="term" value="C:plasma membrane"/>
    <property type="evidence" value="ECO:0007669"/>
    <property type="project" value="TreeGrafter"/>
</dbReference>
<keyword evidence="7" id="KW-0732">Signal</keyword>
<dbReference type="PANTHER" id="PTHR30627:SF25">
    <property type="entry name" value="PENICILLIN-BINDING PROTEIN 3"/>
    <property type="match status" value="1"/>
</dbReference>
<dbReference type="GO" id="GO:0016740">
    <property type="term" value="F:transferase activity"/>
    <property type="evidence" value="ECO:0007669"/>
    <property type="project" value="UniProtKB-KW"/>
</dbReference>
<dbReference type="GO" id="GO:0071555">
    <property type="term" value="P:cell wall organization"/>
    <property type="evidence" value="ECO:0007669"/>
    <property type="project" value="TreeGrafter"/>
</dbReference>